<proteinExistence type="predicted"/>
<comment type="caution">
    <text evidence="1">The sequence shown here is derived from an EMBL/GenBank/DDBJ whole genome shotgun (WGS) entry which is preliminary data.</text>
</comment>
<evidence type="ECO:0000313" key="1">
    <source>
        <dbReference type="EMBL" id="MET3869984.1"/>
    </source>
</evidence>
<sequence length="122" mass="13401">MTTDKFVPAIEELGSALGAGEKLETALVEIADDYGLAPQALRNRAERSLGDLAAYAVQRAASDKHERQWAMARRHVIARAAERGETMSVEDADAEIRFWGIEGVMRPAPEGFTPTKATWDDE</sequence>
<protein>
    <submittedName>
        <fullName evidence="1">Uncharacterized protein</fullName>
    </submittedName>
</protein>
<dbReference type="RefSeq" id="WP_209651101.1">
    <property type="nucleotide sequence ID" value="NZ_JBEPNV010000005.1"/>
</dbReference>
<name>A0ABV2NTV8_9HYPH</name>
<gene>
    <name evidence="1" type="ORF">ABIC20_007369</name>
</gene>
<dbReference type="EMBL" id="JBEPNW010000008">
    <property type="protein sequence ID" value="MET3869984.1"/>
    <property type="molecule type" value="Genomic_DNA"/>
</dbReference>
<dbReference type="Proteomes" id="UP001549119">
    <property type="component" value="Unassembled WGS sequence"/>
</dbReference>
<keyword evidence="2" id="KW-1185">Reference proteome</keyword>
<evidence type="ECO:0000313" key="2">
    <source>
        <dbReference type="Proteomes" id="UP001549119"/>
    </source>
</evidence>
<reference evidence="1 2" key="1">
    <citation type="submission" date="2024-06" db="EMBL/GenBank/DDBJ databases">
        <title>Genomics of switchgrass bacterial isolates.</title>
        <authorList>
            <person name="Shade A."/>
        </authorList>
    </citation>
    <scope>NUCLEOTIDE SEQUENCE [LARGE SCALE GENOMIC DNA]</scope>
    <source>
        <strain evidence="1 2">PvP084</strain>
    </source>
</reference>
<accession>A0ABV2NTV8</accession>
<organism evidence="1 2">
    <name type="scientific">Methylobacterium radiotolerans</name>
    <dbReference type="NCBI Taxonomy" id="31998"/>
    <lineage>
        <taxon>Bacteria</taxon>
        <taxon>Pseudomonadati</taxon>
        <taxon>Pseudomonadota</taxon>
        <taxon>Alphaproteobacteria</taxon>
        <taxon>Hyphomicrobiales</taxon>
        <taxon>Methylobacteriaceae</taxon>
        <taxon>Methylobacterium</taxon>
    </lineage>
</organism>